<feature type="transmembrane region" description="Helical" evidence="7">
    <location>
        <begin position="44"/>
        <end position="65"/>
    </location>
</feature>
<feature type="compositionally biased region" description="Low complexity" evidence="8">
    <location>
        <begin position="1"/>
        <end position="11"/>
    </location>
</feature>
<dbReference type="PROSITE" id="PS50928">
    <property type="entry name" value="ABC_TM1"/>
    <property type="match status" value="1"/>
</dbReference>
<dbReference type="InterPro" id="IPR035906">
    <property type="entry name" value="MetI-like_sf"/>
</dbReference>
<evidence type="ECO:0000256" key="1">
    <source>
        <dbReference type="ARBA" id="ARBA00004651"/>
    </source>
</evidence>
<keyword evidence="5 7" id="KW-1133">Transmembrane helix</keyword>
<feature type="transmembrane region" description="Helical" evidence="7">
    <location>
        <begin position="112"/>
        <end position="134"/>
    </location>
</feature>
<evidence type="ECO:0000256" key="3">
    <source>
        <dbReference type="ARBA" id="ARBA00022475"/>
    </source>
</evidence>
<evidence type="ECO:0000256" key="6">
    <source>
        <dbReference type="ARBA" id="ARBA00023136"/>
    </source>
</evidence>
<sequence>MTATATTPTPRDTSRAASGREDAAVLRQRRRRSRRSPFRDRKSAVLTITLFICAIYFLFPLYWLVVAATKSNGDLFSTFGLWFSGQFNLFDNIATVFTFQDGIFSQWALNTLLYSGVSAVGATFLATLGGYAFAKYEFRGGKILFSAVLGSIMIPASALAIPTYLVFAQIGFVNTPWAIIIPSLVNPFGLYLMRVYAQDAVPVSLMEAARIDGAGEFRIFWQVATRLLTPGIVTVFLFSLVATWNNYFLPLIMLNDQHLYPLTVGLAQWQALSASGSGSQALFSTVITGSLISIVPLVVAFLYLQRFWQSGLATGGTKG</sequence>
<dbReference type="Gene3D" id="1.10.3720.10">
    <property type="entry name" value="MetI-like"/>
    <property type="match status" value="1"/>
</dbReference>
<evidence type="ECO:0000313" key="11">
    <source>
        <dbReference type="Proteomes" id="UP000230161"/>
    </source>
</evidence>
<evidence type="ECO:0000256" key="2">
    <source>
        <dbReference type="ARBA" id="ARBA00022448"/>
    </source>
</evidence>
<evidence type="ECO:0000313" key="10">
    <source>
        <dbReference type="EMBL" id="PJJ65493.1"/>
    </source>
</evidence>
<evidence type="ECO:0000256" key="7">
    <source>
        <dbReference type="RuleBase" id="RU363032"/>
    </source>
</evidence>
<name>A0A2M9C4N9_9MICO</name>
<comment type="caution">
    <text evidence="10">The sequence shown here is derived from an EMBL/GenBank/DDBJ whole genome shotgun (WGS) entry which is preliminary data.</text>
</comment>
<keyword evidence="4 7" id="KW-0812">Transmembrane</keyword>
<dbReference type="CDD" id="cd06261">
    <property type="entry name" value="TM_PBP2"/>
    <property type="match status" value="1"/>
</dbReference>
<feature type="transmembrane region" description="Helical" evidence="7">
    <location>
        <begin position="143"/>
        <end position="165"/>
    </location>
</feature>
<comment type="subcellular location">
    <subcellularLocation>
        <location evidence="1 7">Cell membrane</location>
        <topology evidence="1 7">Multi-pass membrane protein</topology>
    </subcellularLocation>
</comment>
<dbReference type="Pfam" id="PF00528">
    <property type="entry name" value="BPD_transp_1"/>
    <property type="match status" value="1"/>
</dbReference>
<keyword evidence="3" id="KW-1003">Cell membrane</keyword>
<dbReference type="SUPFAM" id="SSF161098">
    <property type="entry name" value="MetI-like"/>
    <property type="match status" value="1"/>
</dbReference>
<dbReference type="OrthoDB" id="2063054at2"/>
<keyword evidence="11" id="KW-1185">Reference proteome</keyword>
<proteinExistence type="inferred from homology"/>
<protein>
    <submittedName>
        <fullName evidence="10">Multiple sugar transport system permease protein</fullName>
    </submittedName>
</protein>
<organism evidence="10 11">
    <name type="scientific">Compostimonas suwonensis</name>
    <dbReference type="NCBI Taxonomy" id="1048394"/>
    <lineage>
        <taxon>Bacteria</taxon>
        <taxon>Bacillati</taxon>
        <taxon>Actinomycetota</taxon>
        <taxon>Actinomycetes</taxon>
        <taxon>Micrococcales</taxon>
        <taxon>Microbacteriaceae</taxon>
        <taxon>Compostimonas</taxon>
    </lineage>
</organism>
<evidence type="ECO:0000256" key="5">
    <source>
        <dbReference type="ARBA" id="ARBA00022989"/>
    </source>
</evidence>
<evidence type="ECO:0000256" key="8">
    <source>
        <dbReference type="SAM" id="MobiDB-lite"/>
    </source>
</evidence>
<gene>
    <name evidence="10" type="ORF">CLV54_0526</name>
</gene>
<dbReference type="PANTHER" id="PTHR43744:SF12">
    <property type="entry name" value="ABC TRANSPORTER PERMEASE PROTEIN MG189-RELATED"/>
    <property type="match status" value="1"/>
</dbReference>
<dbReference type="AlphaFoldDB" id="A0A2M9C4N9"/>
<dbReference type="GO" id="GO:0055085">
    <property type="term" value="P:transmembrane transport"/>
    <property type="evidence" value="ECO:0007669"/>
    <property type="project" value="InterPro"/>
</dbReference>
<accession>A0A2M9C4N9</accession>
<reference evidence="10 11" key="1">
    <citation type="submission" date="2017-11" db="EMBL/GenBank/DDBJ databases">
        <title>Genomic Encyclopedia of Archaeal and Bacterial Type Strains, Phase II (KMG-II): From Individual Species to Whole Genera.</title>
        <authorList>
            <person name="Goeker M."/>
        </authorList>
    </citation>
    <scope>NUCLEOTIDE SEQUENCE [LARGE SCALE GENOMIC DNA]</scope>
    <source>
        <strain evidence="10 11">DSM 25625</strain>
    </source>
</reference>
<dbReference type="GO" id="GO:0005886">
    <property type="term" value="C:plasma membrane"/>
    <property type="evidence" value="ECO:0007669"/>
    <property type="project" value="UniProtKB-SubCell"/>
</dbReference>
<feature type="transmembrane region" description="Helical" evidence="7">
    <location>
        <begin position="281"/>
        <end position="304"/>
    </location>
</feature>
<dbReference type="EMBL" id="PGFB01000001">
    <property type="protein sequence ID" value="PJJ65493.1"/>
    <property type="molecule type" value="Genomic_DNA"/>
</dbReference>
<dbReference type="RefSeq" id="WP_100343381.1">
    <property type="nucleotide sequence ID" value="NZ_PGFB01000001.1"/>
</dbReference>
<comment type="similarity">
    <text evidence="7">Belongs to the binding-protein-dependent transport system permease family.</text>
</comment>
<feature type="transmembrane region" description="Helical" evidence="7">
    <location>
        <begin position="227"/>
        <end position="247"/>
    </location>
</feature>
<feature type="compositionally biased region" description="Basic and acidic residues" evidence="8">
    <location>
        <begin position="12"/>
        <end position="24"/>
    </location>
</feature>
<feature type="region of interest" description="Disordered" evidence="8">
    <location>
        <begin position="1"/>
        <end position="35"/>
    </location>
</feature>
<keyword evidence="10" id="KW-0762">Sugar transport</keyword>
<evidence type="ECO:0000259" key="9">
    <source>
        <dbReference type="PROSITE" id="PS50928"/>
    </source>
</evidence>
<keyword evidence="2 7" id="KW-0813">Transport</keyword>
<feature type="domain" description="ABC transmembrane type-1" evidence="9">
    <location>
        <begin position="108"/>
        <end position="304"/>
    </location>
</feature>
<dbReference type="InterPro" id="IPR000515">
    <property type="entry name" value="MetI-like"/>
</dbReference>
<dbReference type="Proteomes" id="UP000230161">
    <property type="component" value="Unassembled WGS sequence"/>
</dbReference>
<evidence type="ECO:0000256" key="4">
    <source>
        <dbReference type="ARBA" id="ARBA00022692"/>
    </source>
</evidence>
<dbReference type="PANTHER" id="PTHR43744">
    <property type="entry name" value="ABC TRANSPORTER PERMEASE PROTEIN MG189-RELATED-RELATED"/>
    <property type="match status" value="1"/>
</dbReference>
<keyword evidence="6 7" id="KW-0472">Membrane</keyword>
<feature type="transmembrane region" description="Helical" evidence="7">
    <location>
        <begin position="177"/>
        <end position="197"/>
    </location>
</feature>